<proteinExistence type="predicted"/>
<sequence>MKPALTFFPSRWFHSLQGRGRLSNGNRITFRLLDLETGARKPSGCAHDHVDEADADGLFAELESRLRGLPAERCRPPREQLHGQRGF</sequence>
<keyword evidence="2" id="KW-1185">Reference proteome</keyword>
<organism evidence="1 2">
    <name type="scientific">Sphingopyxis flava</name>
    <dbReference type="NCBI Taxonomy" id="1507287"/>
    <lineage>
        <taxon>Bacteria</taxon>
        <taxon>Pseudomonadati</taxon>
        <taxon>Pseudomonadota</taxon>
        <taxon>Alphaproteobacteria</taxon>
        <taxon>Sphingomonadales</taxon>
        <taxon>Sphingomonadaceae</taxon>
        <taxon>Sphingopyxis</taxon>
    </lineage>
</organism>
<evidence type="ECO:0000313" key="2">
    <source>
        <dbReference type="Proteomes" id="UP000190044"/>
    </source>
</evidence>
<gene>
    <name evidence="1" type="ORF">SAMN06295937_101265</name>
</gene>
<dbReference type="Proteomes" id="UP000190044">
    <property type="component" value="Unassembled WGS sequence"/>
</dbReference>
<evidence type="ECO:0000313" key="1">
    <source>
        <dbReference type="EMBL" id="SKB65208.1"/>
    </source>
</evidence>
<accession>A0A1T5D0E3</accession>
<protein>
    <submittedName>
        <fullName evidence="1">Uncharacterized protein</fullName>
    </submittedName>
</protein>
<dbReference type="EMBL" id="FUYP01000012">
    <property type="protein sequence ID" value="SKB65208.1"/>
    <property type="molecule type" value="Genomic_DNA"/>
</dbReference>
<name>A0A1T5D0E3_9SPHN</name>
<reference evidence="2" key="1">
    <citation type="submission" date="2017-02" db="EMBL/GenBank/DDBJ databases">
        <authorList>
            <person name="Varghese N."/>
            <person name="Submissions S."/>
        </authorList>
    </citation>
    <scope>NUCLEOTIDE SEQUENCE [LARGE SCALE GENOMIC DNA]</scope>
    <source>
        <strain evidence="2">R11H</strain>
    </source>
</reference>
<dbReference type="AlphaFoldDB" id="A0A1T5D0E3"/>